<dbReference type="EMBL" id="CP042239">
    <property type="protein sequence ID" value="QDX27429.1"/>
    <property type="molecule type" value="Genomic_DNA"/>
</dbReference>
<gene>
    <name evidence="4" type="ORF">FPZ54_16400</name>
</gene>
<dbReference type="SUPFAM" id="SSF53774">
    <property type="entry name" value="Glutaminase/Asparaginase"/>
    <property type="match status" value="1"/>
</dbReference>
<name>A0A518RJ31_9SPHN</name>
<accession>A0A518RJ31</accession>
<evidence type="ECO:0000256" key="2">
    <source>
        <dbReference type="PIRSR" id="PIRSR001220-2"/>
    </source>
</evidence>
<dbReference type="InterPro" id="IPR036152">
    <property type="entry name" value="Asp/glu_Ase-like_sf"/>
</dbReference>
<feature type="domain" description="L-asparaginase N-terminal" evidence="3">
    <location>
        <begin position="4"/>
        <end position="153"/>
    </location>
</feature>
<dbReference type="InterPro" id="IPR037152">
    <property type="entry name" value="L-asparaginase_N_sf"/>
</dbReference>
<dbReference type="Gene3D" id="3.40.50.1170">
    <property type="entry name" value="L-asparaginase, N-terminal domain"/>
    <property type="match status" value="1"/>
</dbReference>
<dbReference type="PROSITE" id="PS51732">
    <property type="entry name" value="ASN_GLN_ASE_3"/>
    <property type="match status" value="1"/>
</dbReference>
<feature type="binding site" evidence="2">
    <location>
        <position position="54"/>
    </location>
    <ligand>
        <name>substrate</name>
    </ligand>
</feature>
<dbReference type="PIRSF" id="PIRSF500176">
    <property type="entry name" value="L_ASNase"/>
    <property type="match status" value="1"/>
</dbReference>
<sequence length="162" mass="17280">MADILILTTGGTIDKLYFDALSEYQIGDSVVARLLAVARSAADVRVVELMRKDSLELTDADRALIADVVRAAPEERIVITHGTDTMTETAAALKDISGKRIALLGALAPARFAESDAAFNLGMAFATVQVASGPGVWIAMNGTVFPADRVRKDRDRNSFVAV</sequence>
<evidence type="ECO:0000313" key="4">
    <source>
        <dbReference type="EMBL" id="QDX27429.1"/>
    </source>
</evidence>
<dbReference type="Proteomes" id="UP000318055">
    <property type="component" value="Chromosome"/>
</dbReference>
<proteinExistence type="predicted"/>
<dbReference type="InterPro" id="IPR006034">
    <property type="entry name" value="Asparaginase/glutaminase-like"/>
</dbReference>
<feature type="active site" description="O-isoaspartyl threonine intermediate" evidence="1">
    <location>
        <position position="12"/>
    </location>
</feature>
<dbReference type="PANTHER" id="PTHR11707">
    <property type="entry name" value="L-ASPARAGINASE"/>
    <property type="match status" value="1"/>
</dbReference>
<evidence type="ECO:0000259" key="3">
    <source>
        <dbReference type="Pfam" id="PF00710"/>
    </source>
</evidence>
<organism evidence="4 5">
    <name type="scientific">Sphingomonas suaedae</name>
    <dbReference type="NCBI Taxonomy" id="2599297"/>
    <lineage>
        <taxon>Bacteria</taxon>
        <taxon>Pseudomonadati</taxon>
        <taxon>Pseudomonadota</taxon>
        <taxon>Alphaproteobacteria</taxon>
        <taxon>Sphingomonadales</taxon>
        <taxon>Sphingomonadaceae</taxon>
        <taxon>Sphingomonas</taxon>
    </lineage>
</organism>
<evidence type="ECO:0000256" key="1">
    <source>
        <dbReference type="PIRSR" id="PIRSR001220-1"/>
    </source>
</evidence>
<protein>
    <submittedName>
        <fullName evidence="4">Asparaginase</fullName>
    </submittedName>
</protein>
<dbReference type="PIRSF" id="PIRSF001220">
    <property type="entry name" value="L-ASNase_gatD"/>
    <property type="match status" value="1"/>
</dbReference>
<dbReference type="PRINTS" id="PR00139">
    <property type="entry name" value="ASNGLNASE"/>
</dbReference>
<dbReference type="OrthoDB" id="9788068at2"/>
<dbReference type="GO" id="GO:0004067">
    <property type="term" value="F:asparaginase activity"/>
    <property type="evidence" value="ECO:0007669"/>
    <property type="project" value="UniProtKB-UniRule"/>
</dbReference>
<dbReference type="AlphaFoldDB" id="A0A518RJ31"/>
<dbReference type="RefSeq" id="WP_145848905.1">
    <property type="nucleotide sequence ID" value="NZ_CP042239.1"/>
</dbReference>
<reference evidence="4 5" key="1">
    <citation type="submission" date="2019-07" db="EMBL/GenBank/DDBJ databases">
        <title>Sphingomonas alkalisoli sp. nov., isolated from rhizosphere soil of Suaedae salsa.</title>
        <authorList>
            <person name="Zhang H."/>
            <person name="Xu L."/>
            <person name="Zhang J.-X."/>
            <person name="Sun J.-Q."/>
        </authorList>
    </citation>
    <scope>NUCLEOTIDE SEQUENCE [LARGE SCALE GENOMIC DNA]</scope>
    <source>
        <strain evidence="4 5">XS-10</strain>
    </source>
</reference>
<dbReference type="KEGG" id="ssua:FPZ54_16400"/>
<dbReference type="PANTHER" id="PTHR11707:SF28">
    <property type="entry name" value="60 KDA LYSOPHOSPHOLIPASE"/>
    <property type="match status" value="1"/>
</dbReference>
<dbReference type="Pfam" id="PF00710">
    <property type="entry name" value="Asparaginase"/>
    <property type="match status" value="1"/>
</dbReference>
<evidence type="ECO:0000313" key="5">
    <source>
        <dbReference type="Proteomes" id="UP000318055"/>
    </source>
</evidence>
<keyword evidence="5" id="KW-1185">Reference proteome</keyword>
<dbReference type="InterPro" id="IPR027474">
    <property type="entry name" value="L-asparaginase_N"/>
</dbReference>
<feature type="binding site" evidence="2">
    <location>
        <begin position="83"/>
        <end position="84"/>
    </location>
    <ligand>
        <name>substrate</name>
    </ligand>
</feature>